<keyword evidence="5" id="KW-1185">Reference proteome</keyword>
<dbReference type="InterPro" id="IPR012890">
    <property type="entry name" value="GCFC2-like"/>
</dbReference>
<keyword evidence="2" id="KW-0539">Nucleus</keyword>
<evidence type="ECO:0000256" key="1">
    <source>
        <dbReference type="ARBA" id="ARBA00004123"/>
    </source>
</evidence>
<evidence type="ECO:0000256" key="2">
    <source>
        <dbReference type="ARBA" id="ARBA00023242"/>
    </source>
</evidence>
<reference evidence="4 5" key="1">
    <citation type="submission" date="2018-11" db="EMBL/GenBank/DDBJ databases">
        <authorList>
            <consortium name="Pathogen Informatics"/>
        </authorList>
    </citation>
    <scope>NUCLEOTIDE SEQUENCE [LARGE SCALE GENOMIC DNA]</scope>
</reference>
<accession>A0A3P6RKN6</accession>
<name>A0A3P6RKN6_CYLGO</name>
<evidence type="ECO:0000256" key="3">
    <source>
        <dbReference type="SAM" id="MobiDB-lite"/>
    </source>
</evidence>
<dbReference type="GO" id="GO:0005634">
    <property type="term" value="C:nucleus"/>
    <property type="evidence" value="ECO:0007669"/>
    <property type="project" value="UniProtKB-SubCell"/>
</dbReference>
<evidence type="ECO:0000313" key="4">
    <source>
        <dbReference type="EMBL" id="VDK60859.1"/>
    </source>
</evidence>
<dbReference type="OrthoDB" id="429427at2759"/>
<dbReference type="GO" id="GO:0000398">
    <property type="term" value="P:mRNA splicing, via spliceosome"/>
    <property type="evidence" value="ECO:0007669"/>
    <property type="project" value="InterPro"/>
</dbReference>
<gene>
    <name evidence="4" type="ORF">CGOC_LOCUS5142</name>
</gene>
<comment type="subcellular location">
    <subcellularLocation>
        <location evidence="1">Nucleus</location>
    </subcellularLocation>
</comment>
<organism evidence="4 5">
    <name type="scientific">Cylicostephanus goldi</name>
    <name type="common">Nematode worm</name>
    <dbReference type="NCBI Taxonomy" id="71465"/>
    <lineage>
        <taxon>Eukaryota</taxon>
        <taxon>Metazoa</taxon>
        <taxon>Ecdysozoa</taxon>
        <taxon>Nematoda</taxon>
        <taxon>Chromadorea</taxon>
        <taxon>Rhabditida</taxon>
        <taxon>Rhabditina</taxon>
        <taxon>Rhabditomorpha</taxon>
        <taxon>Strongyloidea</taxon>
        <taxon>Strongylidae</taxon>
        <taxon>Cylicostephanus</taxon>
    </lineage>
</organism>
<dbReference type="PANTHER" id="PTHR12214:SF0">
    <property type="entry name" value="LD29489P"/>
    <property type="match status" value="1"/>
</dbReference>
<evidence type="ECO:0000313" key="5">
    <source>
        <dbReference type="Proteomes" id="UP000271889"/>
    </source>
</evidence>
<protein>
    <submittedName>
        <fullName evidence="4">Uncharacterized protein</fullName>
    </submittedName>
</protein>
<sequence>MDIDMDGIVESFNRKSIGPTNTGGTVTVDDILAKLKSYVVDREERLNARRYEVTKIEQTIEENKETMKKIESDMPALANKYTMYQELRLYSRSLLECLNEKVAEINELGDKRQNLAKAKMERLARRRRRDIRDAYNDCVSAAAGKNPSLLRTPDVMIRVAERDARRARRRREREGTLTGISHEEGLSSDDDEPTSQQLADQEAATEIDTALRMVFVDALDDYARLRKVLDR</sequence>
<dbReference type="EMBL" id="UYRV01015233">
    <property type="protein sequence ID" value="VDK60859.1"/>
    <property type="molecule type" value="Genomic_DNA"/>
</dbReference>
<dbReference type="AlphaFoldDB" id="A0A3P6RKN6"/>
<dbReference type="PANTHER" id="PTHR12214">
    <property type="entry name" value="GC-RICH SEQUENCE DNA-BINDING FACTOR"/>
    <property type="match status" value="1"/>
</dbReference>
<dbReference type="GO" id="GO:0003677">
    <property type="term" value="F:DNA binding"/>
    <property type="evidence" value="ECO:0007669"/>
    <property type="project" value="InterPro"/>
</dbReference>
<dbReference type="Proteomes" id="UP000271889">
    <property type="component" value="Unassembled WGS sequence"/>
</dbReference>
<proteinExistence type="predicted"/>
<feature type="region of interest" description="Disordered" evidence="3">
    <location>
        <begin position="162"/>
        <end position="201"/>
    </location>
</feature>